<evidence type="ECO:0000313" key="2">
    <source>
        <dbReference type="EMBL" id="TNN34569.1"/>
    </source>
</evidence>
<sequence>MSRVQRHEEEDPFTAVTPGDGERSSQSCHSGAVRHRVSKYPQTIRVCAGESLKSQVKSCLEEEILNRGTGGADKGKEGAATTSSDTWADSWSRVAPDRKSTSDCFLAGAGERGPTALIRDSISATLLGEKEKWLFDS</sequence>
<dbReference type="EMBL" id="SRLO01001934">
    <property type="protein sequence ID" value="TNN34569.1"/>
    <property type="molecule type" value="Genomic_DNA"/>
</dbReference>
<gene>
    <name evidence="2" type="ORF">EYF80_055264</name>
</gene>
<evidence type="ECO:0000256" key="1">
    <source>
        <dbReference type="SAM" id="MobiDB-lite"/>
    </source>
</evidence>
<feature type="compositionally biased region" description="Low complexity" evidence="1">
    <location>
        <begin position="79"/>
        <end position="92"/>
    </location>
</feature>
<reference evidence="2 3" key="1">
    <citation type="submission" date="2019-03" db="EMBL/GenBank/DDBJ databases">
        <title>First draft genome of Liparis tanakae, snailfish: a comprehensive survey of snailfish specific genes.</title>
        <authorList>
            <person name="Kim W."/>
            <person name="Song I."/>
            <person name="Jeong J.-H."/>
            <person name="Kim D."/>
            <person name="Kim S."/>
            <person name="Ryu S."/>
            <person name="Song J.Y."/>
            <person name="Lee S.K."/>
        </authorList>
    </citation>
    <scope>NUCLEOTIDE SEQUENCE [LARGE SCALE GENOMIC DNA]</scope>
    <source>
        <tissue evidence="2">Muscle</tissue>
    </source>
</reference>
<keyword evidence="3" id="KW-1185">Reference proteome</keyword>
<protein>
    <submittedName>
        <fullName evidence="2">Uncharacterized protein</fullName>
    </submittedName>
</protein>
<accession>A0A4Z2F0A5</accession>
<feature type="region of interest" description="Disordered" evidence="1">
    <location>
        <begin position="1"/>
        <end position="35"/>
    </location>
</feature>
<feature type="region of interest" description="Disordered" evidence="1">
    <location>
        <begin position="66"/>
        <end position="94"/>
    </location>
</feature>
<proteinExistence type="predicted"/>
<dbReference type="Proteomes" id="UP000314294">
    <property type="component" value="Unassembled WGS sequence"/>
</dbReference>
<dbReference type="AlphaFoldDB" id="A0A4Z2F0A5"/>
<comment type="caution">
    <text evidence="2">The sequence shown here is derived from an EMBL/GenBank/DDBJ whole genome shotgun (WGS) entry which is preliminary data.</text>
</comment>
<organism evidence="2 3">
    <name type="scientific">Liparis tanakae</name>
    <name type="common">Tanaka's snailfish</name>
    <dbReference type="NCBI Taxonomy" id="230148"/>
    <lineage>
        <taxon>Eukaryota</taxon>
        <taxon>Metazoa</taxon>
        <taxon>Chordata</taxon>
        <taxon>Craniata</taxon>
        <taxon>Vertebrata</taxon>
        <taxon>Euteleostomi</taxon>
        <taxon>Actinopterygii</taxon>
        <taxon>Neopterygii</taxon>
        <taxon>Teleostei</taxon>
        <taxon>Neoteleostei</taxon>
        <taxon>Acanthomorphata</taxon>
        <taxon>Eupercaria</taxon>
        <taxon>Perciformes</taxon>
        <taxon>Cottioidei</taxon>
        <taxon>Cottales</taxon>
        <taxon>Liparidae</taxon>
        <taxon>Liparis</taxon>
    </lineage>
</organism>
<evidence type="ECO:0000313" key="3">
    <source>
        <dbReference type="Proteomes" id="UP000314294"/>
    </source>
</evidence>
<name>A0A4Z2F0A5_9TELE</name>